<comment type="caution">
    <text evidence="2">The sequence shown here is derived from an EMBL/GenBank/DDBJ whole genome shotgun (WGS) entry which is preliminary data.</text>
</comment>
<name>A0A176YJA1_9BRAD</name>
<feature type="transmembrane region" description="Helical" evidence="1">
    <location>
        <begin position="139"/>
        <end position="172"/>
    </location>
</feature>
<proteinExistence type="predicted"/>
<dbReference type="EMBL" id="LUUB01000078">
    <property type="protein sequence ID" value="OAF06069.1"/>
    <property type="molecule type" value="Genomic_DNA"/>
</dbReference>
<organism evidence="2 3">
    <name type="scientific">Bradyrhizobium centrolobii</name>
    <dbReference type="NCBI Taxonomy" id="1505087"/>
    <lineage>
        <taxon>Bacteria</taxon>
        <taxon>Pseudomonadati</taxon>
        <taxon>Pseudomonadota</taxon>
        <taxon>Alphaproteobacteria</taxon>
        <taxon>Hyphomicrobiales</taxon>
        <taxon>Nitrobacteraceae</taxon>
        <taxon>Bradyrhizobium</taxon>
    </lineage>
</organism>
<feature type="transmembrane region" description="Helical" evidence="1">
    <location>
        <begin position="224"/>
        <end position="250"/>
    </location>
</feature>
<dbReference type="RefSeq" id="WP_063703057.1">
    <property type="nucleotide sequence ID" value="NZ_LUUB01000078.1"/>
</dbReference>
<feature type="transmembrane region" description="Helical" evidence="1">
    <location>
        <begin position="406"/>
        <end position="425"/>
    </location>
</feature>
<feature type="transmembrane region" description="Helical" evidence="1">
    <location>
        <begin position="192"/>
        <end position="217"/>
    </location>
</feature>
<protein>
    <recommendedName>
        <fullName evidence="4">DUF2029 domain-containing protein</fullName>
    </recommendedName>
</protein>
<feature type="transmembrane region" description="Helical" evidence="1">
    <location>
        <begin position="24"/>
        <end position="41"/>
    </location>
</feature>
<keyword evidence="3" id="KW-1185">Reference proteome</keyword>
<keyword evidence="1" id="KW-0472">Membrane</keyword>
<keyword evidence="1" id="KW-0812">Transmembrane</keyword>
<evidence type="ECO:0008006" key="4">
    <source>
        <dbReference type="Google" id="ProtNLM"/>
    </source>
</evidence>
<dbReference type="AlphaFoldDB" id="A0A176YJA1"/>
<dbReference type="OrthoDB" id="8196044at2"/>
<evidence type="ECO:0000313" key="2">
    <source>
        <dbReference type="EMBL" id="OAF06069.1"/>
    </source>
</evidence>
<feature type="transmembrane region" description="Helical" evidence="1">
    <location>
        <begin position="294"/>
        <end position="315"/>
    </location>
</feature>
<feature type="transmembrane region" description="Helical" evidence="1">
    <location>
        <begin position="371"/>
        <end position="400"/>
    </location>
</feature>
<reference evidence="2 3" key="1">
    <citation type="submission" date="2016-03" db="EMBL/GenBank/DDBJ databases">
        <title>Draft Genome Sequence of the Strain BR 10245 (Bradyrhizobium sp.) isolated from nodules of Centrolobium paraense.</title>
        <authorList>
            <person name="Simoes-Araujo J.L.Sr."/>
            <person name="Barauna A.C."/>
            <person name="Silva K."/>
            <person name="Zilli J.E."/>
        </authorList>
    </citation>
    <scope>NUCLEOTIDE SEQUENCE [LARGE SCALE GENOMIC DNA]</scope>
    <source>
        <strain evidence="2 3">BR 10245</strain>
    </source>
</reference>
<accession>A0A176YJA1</accession>
<gene>
    <name evidence="2" type="ORF">AYJ54_20495</name>
</gene>
<dbReference type="Proteomes" id="UP000076959">
    <property type="component" value="Unassembled WGS sequence"/>
</dbReference>
<keyword evidence="1" id="KW-1133">Transmembrane helix</keyword>
<evidence type="ECO:0000256" key="1">
    <source>
        <dbReference type="SAM" id="Phobius"/>
    </source>
</evidence>
<feature type="transmembrane region" description="Helical" evidence="1">
    <location>
        <begin position="109"/>
        <end position="127"/>
    </location>
</feature>
<sequence>MSDVSSAARWSGSPADLRASRNTWLTWLIALATLLVLGSFVNDATLDVDYGWDVRINCAAVDAYVDGLDPYFLRNLKGGRFPYPYLPVTLDAFRPLCAGGFLVAHYKSIHFVLAVLCALLLPGLGNARPGARDLALRLVFALGGFLGFEWILATGNFAVLSGLLTATALALLLRPLPSEGQGGASFLPLLGGAAVLGLVTSFKLVFCPVLAALYFLPQPRHRKLILIAVAAGMFALPILISMVFYANLFPSWLSAITGQIPGQHAPGNEVNPSFLFLALVLADRFALAGSEPLVAALYGLFAVVLVLAPLAVSVWRTVWARGSAGKGSPLQALDQWLMDHPGAAIRFTVLAMYALYLCAPRLKEYAFFELALYACVLIVDLPATALAAVLTVAIIAPALASFSGSAFVGGFGQLATALICFWLLLSRRSAPPDLSAP</sequence>
<evidence type="ECO:0000313" key="3">
    <source>
        <dbReference type="Proteomes" id="UP000076959"/>
    </source>
</evidence>